<gene>
    <name evidence="3" type="ORF">COCNU_01G018140</name>
</gene>
<dbReference type="Proteomes" id="UP000797356">
    <property type="component" value="Chromosome 1"/>
</dbReference>
<accession>A0A8K0MVX0</accession>
<feature type="coiled-coil region" evidence="1">
    <location>
        <begin position="173"/>
        <end position="207"/>
    </location>
</feature>
<evidence type="ECO:0000256" key="1">
    <source>
        <dbReference type="SAM" id="Coils"/>
    </source>
</evidence>
<evidence type="ECO:0000256" key="2">
    <source>
        <dbReference type="SAM" id="MobiDB-lite"/>
    </source>
</evidence>
<protein>
    <submittedName>
        <fullName evidence="3">Uncharacterized protein</fullName>
    </submittedName>
</protein>
<organism evidence="3 4">
    <name type="scientific">Cocos nucifera</name>
    <name type="common">Coconut palm</name>
    <dbReference type="NCBI Taxonomy" id="13894"/>
    <lineage>
        <taxon>Eukaryota</taxon>
        <taxon>Viridiplantae</taxon>
        <taxon>Streptophyta</taxon>
        <taxon>Embryophyta</taxon>
        <taxon>Tracheophyta</taxon>
        <taxon>Spermatophyta</taxon>
        <taxon>Magnoliopsida</taxon>
        <taxon>Liliopsida</taxon>
        <taxon>Arecaceae</taxon>
        <taxon>Arecoideae</taxon>
        <taxon>Cocoseae</taxon>
        <taxon>Attaleinae</taxon>
        <taxon>Cocos</taxon>
    </lineage>
</organism>
<proteinExistence type="predicted"/>
<keyword evidence="4" id="KW-1185">Reference proteome</keyword>
<reference evidence="3" key="1">
    <citation type="journal article" date="2017" name="Gigascience">
        <title>The genome draft of coconut (Cocos nucifera).</title>
        <authorList>
            <person name="Xiao Y."/>
            <person name="Xu P."/>
            <person name="Fan H."/>
            <person name="Baudouin L."/>
            <person name="Xia W."/>
            <person name="Bocs S."/>
            <person name="Xu J."/>
            <person name="Li Q."/>
            <person name="Guo A."/>
            <person name="Zhou L."/>
            <person name="Li J."/>
            <person name="Wu Y."/>
            <person name="Ma Z."/>
            <person name="Armero A."/>
            <person name="Issali A.E."/>
            <person name="Liu N."/>
            <person name="Peng M."/>
            <person name="Yang Y."/>
        </authorList>
    </citation>
    <scope>NUCLEOTIDE SEQUENCE</scope>
    <source>
        <tissue evidence="3">Spear leaf of Hainan Tall coconut</tissue>
    </source>
</reference>
<comment type="caution">
    <text evidence="3">The sequence shown here is derived from an EMBL/GenBank/DDBJ whole genome shotgun (WGS) entry which is preliminary data.</text>
</comment>
<keyword evidence="1" id="KW-0175">Coiled coil</keyword>
<name>A0A8K0MVX0_COCNU</name>
<reference evidence="3" key="2">
    <citation type="submission" date="2019-07" db="EMBL/GenBank/DDBJ databases">
        <authorList>
            <person name="Yang Y."/>
            <person name="Bocs S."/>
            <person name="Baudouin L."/>
        </authorList>
    </citation>
    <scope>NUCLEOTIDE SEQUENCE</scope>
    <source>
        <tissue evidence="3">Spear leaf of Hainan Tall coconut</tissue>
    </source>
</reference>
<dbReference type="EMBL" id="CM017872">
    <property type="protein sequence ID" value="KAG1327880.1"/>
    <property type="molecule type" value="Genomic_DNA"/>
</dbReference>
<evidence type="ECO:0000313" key="3">
    <source>
        <dbReference type="EMBL" id="KAG1327880.1"/>
    </source>
</evidence>
<sequence>MGDKSLPTSDPQNLVEDAKVEPMDSMMDIIDVAVGLTVEAATKMVSALESNANRLVLRIVGRDPSPPKAPSPKILQKRKVEATSGKSTHARVELLPTPPTSEIEEFNPHSIEDFQVVWAPHDSDPPAPEGSHGTSVFLSELAHYLNEFMKNTVDLSTKASRFELEASMLKMIKDKLSKTVGKASNRADAAEKEAQDAEAALKRSIKENARLLGINKALVTEVEELKTQSTNTKASEAEALTMVKMAKEKMAMLMCDMEARVEVAISKAVDNFRVSEEFKNEKVLFALDVYDEEKCIVWDEVASRFSRLDLSFLDEVLRAFAANPKNTP</sequence>
<dbReference type="AlphaFoldDB" id="A0A8K0MVX0"/>
<feature type="region of interest" description="Disordered" evidence="2">
    <location>
        <begin position="61"/>
        <end position="105"/>
    </location>
</feature>
<evidence type="ECO:0000313" key="4">
    <source>
        <dbReference type="Proteomes" id="UP000797356"/>
    </source>
</evidence>